<keyword evidence="2" id="KW-1185">Reference proteome</keyword>
<dbReference type="OrthoDB" id="7824174at2759"/>
<accession>A0A0Q9W7W3</accession>
<evidence type="ECO:0000313" key="2">
    <source>
        <dbReference type="Proteomes" id="UP000008792"/>
    </source>
</evidence>
<organism evidence="1 2">
    <name type="scientific">Drosophila virilis</name>
    <name type="common">Fruit fly</name>
    <dbReference type="NCBI Taxonomy" id="7244"/>
    <lineage>
        <taxon>Eukaryota</taxon>
        <taxon>Metazoa</taxon>
        <taxon>Ecdysozoa</taxon>
        <taxon>Arthropoda</taxon>
        <taxon>Hexapoda</taxon>
        <taxon>Insecta</taxon>
        <taxon>Pterygota</taxon>
        <taxon>Neoptera</taxon>
        <taxon>Endopterygota</taxon>
        <taxon>Diptera</taxon>
        <taxon>Brachycera</taxon>
        <taxon>Muscomorpha</taxon>
        <taxon>Ephydroidea</taxon>
        <taxon>Drosophilidae</taxon>
        <taxon>Drosophila</taxon>
    </lineage>
</organism>
<dbReference type="Proteomes" id="UP000008792">
    <property type="component" value="Unassembled WGS sequence"/>
</dbReference>
<gene>
    <name evidence="1" type="primary">Dvir\GJ26558</name>
    <name evidence="1" type="ORF">Dvir_GJ26558</name>
</gene>
<dbReference type="EMBL" id="CH940656">
    <property type="protein sequence ID" value="KRF78311.1"/>
    <property type="molecule type" value="Genomic_DNA"/>
</dbReference>
<dbReference type="FunCoup" id="A0A0Q9W7W3">
    <property type="interactions" value="5"/>
</dbReference>
<reference evidence="1 2" key="1">
    <citation type="journal article" date="2007" name="Nature">
        <title>Evolution of genes and genomes on the Drosophila phylogeny.</title>
        <authorList>
            <consortium name="Drosophila 12 Genomes Consortium"/>
            <person name="Clark A.G."/>
            <person name="Eisen M.B."/>
            <person name="Smith D.R."/>
            <person name="Bergman C.M."/>
            <person name="Oliver B."/>
            <person name="Markow T.A."/>
            <person name="Kaufman T.C."/>
            <person name="Kellis M."/>
            <person name="Gelbart W."/>
            <person name="Iyer V.N."/>
            <person name="Pollard D.A."/>
            <person name="Sackton T.B."/>
            <person name="Larracuente A.M."/>
            <person name="Singh N.D."/>
            <person name="Abad J.P."/>
            <person name="Abt D.N."/>
            <person name="Adryan B."/>
            <person name="Aguade M."/>
            <person name="Akashi H."/>
            <person name="Anderson W.W."/>
            <person name="Aquadro C.F."/>
            <person name="Ardell D.H."/>
            <person name="Arguello R."/>
            <person name="Artieri C.G."/>
            <person name="Barbash D.A."/>
            <person name="Barker D."/>
            <person name="Barsanti P."/>
            <person name="Batterham P."/>
            <person name="Batzoglou S."/>
            <person name="Begun D."/>
            <person name="Bhutkar A."/>
            <person name="Blanco E."/>
            <person name="Bosak S.A."/>
            <person name="Bradley R.K."/>
            <person name="Brand A.D."/>
            <person name="Brent M.R."/>
            <person name="Brooks A.N."/>
            <person name="Brown R.H."/>
            <person name="Butlin R.K."/>
            <person name="Caggese C."/>
            <person name="Calvi B.R."/>
            <person name="Bernardo de Carvalho A."/>
            <person name="Caspi A."/>
            <person name="Castrezana S."/>
            <person name="Celniker S.E."/>
            <person name="Chang J.L."/>
            <person name="Chapple C."/>
            <person name="Chatterji S."/>
            <person name="Chinwalla A."/>
            <person name="Civetta A."/>
            <person name="Clifton S.W."/>
            <person name="Comeron J.M."/>
            <person name="Costello J.C."/>
            <person name="Coyne J.A."/>
            <person name="Daub J."/>
            <person name="David R.G."/>
            <person name="Delcher A.L."/>
            <person name="Delehaunty K."/>
            <person name="Do C.B."/>
            <person name="Ebling H."/>
            <person name="Edwards K."/>
            <person name="Eickbush T."/>
            <person name="Evans J.D."/>
            <person name="Filipski A."/>
            <person name="Findeiss S."/>
            <person name="Freyhult E."/>
            <person name="Fulton L."/>
            <person name="Fulton R."/>
            <person name="Garcia A.C."/>
            <person name="Gardiner A."/>
            <person name="Garfield D.A."/>
            <person name="Garvin B.E."/>
            <person name="Gibson G."/>
            <person name="Gilbert D."/>
            <person name="Gnerre S."/>
            <person name="Godfrey J."/>
            <person name="Good R."/>
            <person name="Gotea V."/>
            <person name="Gravely B."/>
            <person name="Greenberg A.J."/>
            <person name="Griffiths-Jones S."/>
            <person name="Gross S."/>
            <person name="Guigo R."/>
            <person name="Gustafson E.A."/>
            <person name="Haerty W."/>
            <person name="Hahn M.W."/>
            <person name="Halligan D.L."/>
            <person name="Halpern A.L."/>
            <person name="Halter G.M."/>
            <person name="Han M.V."/>
            <person name="Heger A."/>
            <person name="Hillier L."/>
            <person name="Hinrichs A.S."/>
            <person name="Holmes I."/>
            <person name="Hoskins R.A."/>
            <person name="Hubisz M.J."/>
            <person name="Hultmark D."/>
            <person name="Huntley M.A."/>
            <person name="Jaffe D.B."/>
            <person name="Jagadeeshan S."/>
            <person name="Jeck W.R."/>
            <person name="Johnson J."/>
            <person name="Jones C.D."/>
            <person name="Jordan W.C."/>
            <person name="Karpen G.H."/>
            <person name="Kataoka E."/>
            <person name="Keightley P.D."/>
            <person name="Kheradpour P."/>
            <person name="Kirkness E.F."/>
            <person name="Koerich L.B."/>
            <person name="Kristiansen K."/>
            <person name="Kudrna D."/>
            <person name="Kulathinal R.J."/>
            <person name="Kumar S."/>
            <person name="Kwok R."/>
            <person name="Lander E."/>
            <person name="Langley C.H."/>
            <person name="Lapoint R."/>
            <person name="Lazzaro B.P."/>
            <person name="Lee S.J."/>
            <person name="Levesque L."/>
            <person name="Li R."/>
            <person name="Lin C.F."/>
            <person name="Lin M.F."/>
            <person name="Lindblad-Toh K."/>
            <person name="Llopart A."/>
            <person name="Long M."/>
            <person name="Low L."/>
            <person name="Lozovsky E."/>
            <person name="Lu J."/>
            <person name="Luo M."/>
            <person name="Machado C.A."/>
            <person name="Makalowski W."/>
            <person name="Marzo M."/>
            <person name="Matsuda M."/>
            <person name="Matzkin L."/>
            <person name="McAllister B."/>
            <person name="McBride C.S."/>
            <person name="McKernan B."/>
            <person name="McKernan K."/>
            <person name="Mendez-Lago M."/>
            <person name="Minx P."/>
            <person name="Mollenhauer M.U."/>
            <person name="Montooth K."/>
            <person name="Mount S.M."/>
            <person name="Mu X."/>
            <person name="Myers E."/>
            <person name="Negre B."/>
            <person name="Newfeld S."/>
            <person name="Nielsen R."/>
            <person name="Noor M.A."/>
            <person name="O'Grady P."/>
            <person name="Pachter L."/>
            <person name="Papaceit M."/>
            <person name="Parisi M.J."/>
            <person name="Parisi M."/>
            <person name="Parts L."/>
            <person name="Pedersen J.S."/>
            <person name="Pesole G."/>
            <person name="Phillippy A.M."/>
            <person name="Ponting C.P."/>
            <person name="Pop M."/>
            <person name="Porcelli D."/>
            <person name="Powell J.R."/>
            <person name="Prohaska S."/>
            <person name="Pruitt K."/>
            <person name="Puig M."/>
            <person name="Quesneville H."/>
            <person name="Ram K.R."/>
            <person name="Rand D."/>
            <person name="Rasmussen M.D."/>
            <person name="Reed L.K."/>
            <person name="Reenan R."/>
            <person name="Reily A."/>
            <person name="Remington K.A."/>
            <person name="Rieger T.T."/>
            <person name="Ritchie M.G."/>
            <person name="Robin C."/>
            <person name="Rogers Y.H."/>
            <person name="Rohde C."/>
            <person name="Rozas J."/>
            <person name="Rubenfield M.J."/>
            <person name="Ruiz A."/>
            <person name="Russo S."/>
            <person name="Salzberg S.L."/>
            <person name="Sanchez-Gracia A."/>
            <person name="Saranga D.J."/>
            <person name="Sato H."/>
            <person name="Schaeffer S.W."/>
            <person name="Schatz M.C."/>
            <person name="Schlenke T."/>
            <person name="Schwartz R."/>
            <person name="Segarra C."/>
            <person name="Singh R.S."/>
            <person name="Sirot L."/>
            <person name="Sirota M."/>
            <person name="Sisneros N.B."/>
            <person name="Smith C.D."/>
            <person name="Smith T.F."/>
            <person name="Spieth J."/>
            <person name="Stage D.E."/>
            <person name="Stark A."/>
            <person name="Stephan W."/>
            <person name="Strausberg R.L."/>
            <person name="Strempel S."/>
            <person name="Sturgill D."/>
            <person name="Sutton G."/>
            <person name="Sutton G.G."/>
            <person name="Tao W."/>
            <person name="Teichmann S."/>
            <person name="Tobari Y.N."/>
            <person name="Tomimura Y."/>
            <person name="Tsolas J.M."/>
            <person name="Valente V.L."/>
            <person name="Venter E."/>
            <person name="Venter J.C."/>
            <person name="Vicario S."/>
            <person name="Vieira F.G."/>
            <person name="Vilella A.J."/>
            <person name="Villasante A."/>
            <person name="Walenz B."/>
            <person name="Wang J."/>
            <person name="Wasserman M."/>
            <person name="Watts T."/>
            <person name="Wilson D."/>
            <person name="Wilson R.K."/>
            <person name="Wing R.A."/>
            <person name="Wolfner M.F."/>
            <person name="Wong A."/>
            <person name="Wong G.K."/>
            <person name="Wu C.I."/>
            <person name="Wu G."/>
            <person name="Yamamoto D."/>
            <person name="Yang H.P."/>
            <person name="Yang S.P."/>
            <person name="Yorke J.A."/>
            <person name="Yoshida K."/>
            <person name="Zdobnov E."/>
            <person name="Zhang P."/>
            <person name="Zhang Y."/>
            <person name="Zimin A.V."/>
            <person name="Baldwin J."/>
            <person name="Abdouelleil A."/>
            <person name="Abdulkadir J."/>
            <person name="Abebe A."/>
            <person name="Abera B."/>
            <person name="Abreu J."/>
            <person name="Acer S.C."/>
            <person name="Aftuck L."/>
            <person name="Alexander A."/>
            <person name="An P."/>
            <person name="Anderson E."/>
            <person name="Anderson S."/>
            <person name="Arachi H."/>
            <person name="Azer M."/>
            <person name="Bachantsang P."/>
            <person name="Barry A."/>
            <person name="Bayul T."/>
            <person name="Berlin A."/>
            <person name="Bessette D."/>
            <person name="Bloom T."/>
            <person name="Blye J."/>
            <person name="Boguslavskiy L."/>
            <person name="Bonnet C."/>
            <person name="Boukhgalter B."/>
            <person name="Bourzgui I."/>
            <person name="Brown A."/>
            <person name="Cahill P."/>
            <person name="Channer S."/>
            <person name="Cheshatsang Y."/>
            <person name="Chuda L."/>
            <person name="Citroen M."/>
            <person name="Collymore A."/>
            <person name="Cooke P."/>
            <person name="Costello M."/>
            <person name="D'Aco K."/>
            <person name="Daza R."/>
            <person name="De Haan G."/>
            <person name="DeGray S."/>
            <person name="DeMaso C."/>
            <person name="Dhargay N."/>
            <person name="Dooley K."/>
            <person name="Dooley E."/>
            <person name="Doricent M."/>
            <person name="Dorje P."/>
            <person name="Dorjee K."/>
            <person name="Dupes A."/>
            <person name="Elong R."/>
            <person name="Falk J."/>
            <person name="Farina A."/>
            <person name="Faro S."/>
            <person name="Ferguson D."/>
            <person name="Fisher S."/>
            <person name="Foley C.D."/>
            <person name="Franke A."/>
            <person name="Friedrich D."/>
            <person name="Gadbois L."/>
            <person name="Gearin G."/>
            <person name="Gearin C.R."/>
            <person name="Giannoukos G."/>
            <person name="Goode T."/>
            <person name="Graham J."/>
            <person name="Grandbois E."/>
            <person name="Grewal S."/>
            <person name="Gyaltsen K."/>
            <person name="Hafez N."/>
            <person name="Hagos B."/>
            <person name="Hall J."/>
            <person name="Henson C."/>
            <person name="Hollinger A."/>
            <person name="Honan T."/>
            <person name="Huard M.D."/>
            <person name="Hughes L."/>
            <person name="Hurhula B."/>
            <person name="Husby M.E."/>
            <person name="Kamat A."/>
            <person name="Kanga B."/>
            <person name="Kashin S."/>
            <person name="Khazanovich D."/>
            <person name="Kisner P."/>
            <person name="Lance K."/>
            <person name="Lara M."/>
            <person name="Lee W."/>
            <person name="Lennon N."/>
            <person name="Letendre F."/>
            <person name="LeVine R."/>
            <person name="Lipovsky A."/>
            <person name="Liu X."/>
            <person name="Liu J."/>
            <person name="Liu S."/>
            <person name="Lokyitsang T."/>
            <person name="Lokyitsang Y."/>
            <person name="Lubonja R."/>
            <person name="Lui A."/>
            <person name="MacDonald P."/>
            <person name="Magnisalis V."/>
            <person name="Maru K."/>
            <person name="Matthews C."/>
            <person name="McCusker W."/>
            <person name="McDonough S."/>
            <person name="Mehta T."/>
            <person name="Meldrim J."/>
            <person name="Meneus L."/>
            <person name="Mihai O."/>
            <person name="Mihalev A."/>
            <person name="Mihova T."/>
            <person name="Mittelman R."/>
            <person name="Mlenga V."/>
            <person name="Montmayeur A."/>
            <person name="Mulrain L."/>
            <person name="Navidi A."/>
            <person name="Naylor J."/>
            <person name="Negash T."/>
            <person name="Nguyen T."/>
            <person name="Nguyen N."/>
            <person name="Nicol R."/>
            <person name="Norbu C."/>
            <person name="Norbu N."/>
            <person name="Novod N."/>
            <person name="O'Neill B."/>
            <person name="Osman S."/>
            <person name="Markiewicz E."/>
            <person name="Oyono O.L."/>
            <person name="Patti C."/>
            <person name="Phunkhang P."/>
            <person name="Pierre F."/>
            <person name="Priest M."/>
            <person name="Raghuraman S."/>
            <person name="Rege F."/>
            <person name="Reyes R."/>
            <person name="Rise C."/>
            <person name="Rogov P."/>
            <person name="Ross K."/>
            <person name="Ryan E."/>
            <person name="Settipalli S."/>
            <person name="Shea T."/>
            <person name="Sherpa N."/>
            <person name="Shi L."/>
            <person name="Shih D."/>
            <person name="Sparrow T."/>
            <person name="Spaulding J."/>
            <person name="Stalker J."/>
            <person name="Stange-Thomann N."/>
            <person name="Stavropoulos S."/>
            <person name="Stone C."/>
            <person name="Strader C."/>
            <person name="Tesfaye S."/>
            <person name="Thomson T."/>
            <person name="Thoulutsang Y."/>
            <person name="Thoulutsang D."/>
            <person name="Topham K."/>
            <person name="Topping I."/>
            <person name="Tsamla T."/>
            <person name="Vassiliev H."/>
            <person name="Vo A."/>
            <person name="Wangchuk T."/>
            <person name="Wangdi T."/>
            <person name="Weiand M."/>
            <person name="Wilkinson J."/>
            <person name="Wilson A."/>
            <person name="Yadav S."/>
            <person name="Young G."/>
            <person name="Yu Q."/>
            <person name="Zembek L."/>
            <person name="Zhong D."/>
            <person name="Zimmer A."/>
            <person name="Zwirko Z."/>
            <person name="Jaffe D.B."/>
            <person name="Alvarez P."/>
            <person name="Brockman W."/>
            <person name="Butler J."/>
            <person name="Chin C."/>
            <person name="Gnerre S."/>
            <person name="Grabherr M."/>
            <person name="Kleber M."/>
            <person name="Mauceli E."/>
            <person name="MacCallum I."/>
        </authorList>
    </citation>
    <scope>NUCLEOTIDE SEQUENCE [LARGE SCALE GENOMIC DNA]</scope>
    <source>
        <strain evidence="2">Tucson 15010-1051.87</strain>
    </source>
</reference>
<evidence type="ECO:0000313" key="1">
    <source>
        <dbReference type="EMBL" id="KRF78311.1"/>
    </source>
</evidence>
<sequence>MQKLTLQQVHALRKAQEDLIFSKAIYLEFYPKMAKHAYTTELNNLIRGDFSRVEVELNIPKLPPQHKEQEEYTPMLQLDKLMEYYDATVDGISLLQA</sequence>
<proteinExistence type="predicted"/>
<dbReference type="KEGG" id="dvi:26531328"/>
<dbReference type="AlphaFoldDB" id="A0A0Q9W7W3"/>
<name>A0A0Q9W7W3_DROVI</name>
<dbReference type="InParanoid" id="A0A0Q9W7W3"/>
<protein>
    <submittedName>
        <fullName evidence="1">Uncharacterized protein</fullName>
    </submittedName>
</protein>